<dbReference type="GO" id="GO:0009103">
    <property type="term" value="P:lipopolysaccharide biosynthetic process"/>
    <property type="evidence" value="ECO:0007669"/>
    <property type="project" value="UniProtKB-KW"/>
</dbReference>
<dbReference type="InterPro" id="IPR001173">
    <property type="entry name" value="Glyco_trans_2-like"/>
</dbReference>
<evidence type="ECO:0000256" key="4">
    <source>
        <dbReference type="ARBA" id="ARBA00022692"/>
    </source>
</evidence>
<reference evidence="10 11" key="1">
    <citation type="journal article" date="2016" name="Nat. Commun.">
        <title>Thousands of microbial genomes shed light on interconnected biogeochemical processes in an aquifer system.</title>
        <authorList>
            <person name="Anantharaman K."/>
            <person name="Brown C.T."/>
            <person name="Hug L.A."/>
            <person name="Sharon I."/>
            <person name="Castelle C.J."/>
            <person name="Probst A.J."/>
            <person name="Thomas B.C."/>
            <person name="Singh A."/>
            <person name="Wilkins M.J."/>
            <person name="Karaoz U."/>
            <person name="Brodie E.L."/>
            <person name="Williams K.H."/>
            <person name="Hubbard S.S."/>
            <person name="Banfield J.F."/>
        </authorList>
    </citation>
    <scope>NUCLEOTIDE SEQUENCE [LARGE SCALE GENOMIC DNA]</scope>
</reference>
<dbReference type="Gene3D" id="3.90.550.10">
    <property type="entry name" value="Spore Coat Polysaccharide Biosynthesis Protein SpsA, Chain A"/>
    <property type="match status" value="1"/>
</dbReference>
<name>A0A1G2BRI3_9BACT</name>
<feature type="transmembrane region" description="Helical" evidence="8">
    <location>
        <begin position="236"/>
        <end position="255"/>
    </location>
</feature>
<keyword evidence="5" id="KW-0448">Lipopolysaccharide biosynthesis</keyword>
<comment type="caution">
    <text evidence="10">The sequence shown here is derived from an EMBL/GenBank/DDBJ whole genome shotgun (WGS) entry which is preliminary data.</text>
</comment>
<protein>
    <submittedName>
        <fullName evidence="10">Glycosyl transferase</fullName>
    </submittedName>
</protein>
<keyword evidence="7 8" id="KW-0472">Membrane</keyword>
<dbReference type="SUPFAM" id="SSF53448">
    <property type="entry name" value="Nucleotide-diphospho-sugar transferases"/>
    <property type="match status" value="1"/>
</dbReference>
<dbReference type="AlphaFoldDB" id="A0A1G2BRI3"/>
<evidence type="ECO:0000313" key="11">
    <source>
        <dbReference type="Proteomes" id="UP000178109"/>
    </source>
</evidence>
<keyword evidence="4 8" id="KW-0812">Transmembrane</keyword>
<dbReference type="Pfam" id="PF00535">
    <property type="entry name" value="Glycos_transf_2"/>
    <property type="match status" value="1"/>
</dbReference>
<organism evidence="10 11">
    <name type="scientific">Candidatus Komeilibacteria bacterium RIFCSPLOWO2_02_FULL_48_11</name>
    <dbReference type="NCBI Taxonomy" id="1798553"/>
    <lineage>
        <taxon>Bacteria</taxon>
        <taxon>Candidatus Komeiliibacteriota</taxon>
    </lineage>
</organism>
<evidence type="ECO:0000256" key="3">
    <source>
        <dbReference type="ARBA" id="ARBA00022679"/>
    </source>
</evidence>
<dbReference type="GO" id="GO:0005886">
    <property type="term" value="C:plasma membrane"/>
    <property type="evidence" value="ECO:0007669"/>
    <property type="project" value="TreeGrafter"/>
</dbReference>
<evidence type="ECO:0000256" key="5">
    <source>
        <dbReference type="ARBA" id="ARBA00022985"/>
    </source>
</evidence>
<feature type="transmembrane region" description="Helical" evidence="8">
    <location>
        <begin position="267"/>
        <end position="288"/>
    </location>
</feature>
<dbReference type="PANTHER" id="PTHR48090:SF3">
    <property type="entry name" value="UNDECAPRENYL-PHOSPHATE 4-DEOXY-4-FORMAMIDO-L-ARABINOSE TRANSFERASE"/>
    <property type="match status" value="1"/>
</dbReference>
<dbReference type="GO" id="GO:0099621">
    <property type="term" value="F:undecaprenyl-phosphate 4-deoxy-4-formamido-L-arabinose transferase activity"/>
    <property type="evidence" value="ECO:0007669"/>
    <property type="project" value="TreeGrafter"/>
</dbReference>
<evidence type="ECO:0000256" key="6">
    <source>
        <dbReference type="ARBA" id="ARBA00022989"/>
    </source>
</evidence>
<evidence type="ECO:0000256" key="1">
    <source>
        <dbReference type="ARBA" id="ARBA00022475"/>
    </source>
</evidence>
<gene>
    <name evidence="10" type="ORF">A3H70_03795</name>
</gene>
<evidence type="ECO:0000256" key="7">
    <source>
        <dbReference type="ARBA" id="ARBA00023136"/>
    </source>
</evidence>
<dbReference type="Proteomes" id="UP000178109">
    <property type="component" value="Unassembled WGS sequence"/>
</dbReference>
<keyword evidence="1" id="KW-1003">Cell membrane</keyword>
<dbReference type="STRING" id="1798553.A3H70_03795"/>
<keyword evidence="2" id="KW-0328">Glycosyltransferase</keyword>
<evidence type="ECO:0000313" key="10">
    <source>
        <dbReference type="EMBL" id="OGY90827.1"/>
    </source>
</evidence>
<evidence type="ECO:0000259" key="9">
    <source>
        <dbReference type="Pfam" id="PF00535"/>
    </source>
</evidence>
<evidence type="ECO:0000256" key="2">
    <source>
        <dbReference type="ARBA" id="ARBA00022676"/>
    </source>
</evidence>
<dbReference type="EMBL" id="MHKO01000059">
    <property type="protein sequence ID" value="OGY90827.1"/>
    <property type="molecule type" value="Genomic_DNA"/>
</dbReference>
<keyword evidence="6 8" id="KW-1133">Transmembrane helix</keyword>
<feature type="domain" description="Glycosyltransferase 2-like" evidence="9">
    <location>
        <begin position="3"/>
        <end position="166"/>
    </location>
</feature>
<evidence type="ECO:0000256" key="8">
    <source>
        <dbReference type="SAM" id="Phobius"/>
    </source>
</evidence>
<keyword evidence="3 10" id="KW-0808">Transferase</keyword>
<dbReference type="InterPro" id="IPR029044">
    <property type="entry name" value="Nucleotide-diphossugar_trans"/>
</dbReference>
<dbReference type="PANTHER" id="PTHR48090">
    <property type="entry name" value="UNDECAPRENYL-PHOSPHATE 4-DEOXY-4-FORMAMIDO-L-ARABINOSE TRANSFERASE-RELATED"/>
    <property type="match status" value="1"/>
</dbReference>
<sequence length="318" mass="36251">MISLIIPVYNEEENLPILISEIEMALAGFGASFEAIFVNDGSRDQSWPVLVQAAKNKPWVKVINFRKNFGQTAALAAGINHARGEIIIPLDADLQNDPQDIPLFISKMNEGYDVVSGWRKHRQDKMLSRKIPSWLANALISKITGIHLHDYGCTMKAYRREVIKDVKLYGEMHRFMPAYAAWFGAKTTEIIVNHRARKFGKTKYGISRTFKVVLDLLVVKFLSNYFTKPMHFFGKVGFYSLALSLCSGLLAVYLREWHHISFISTPLPLLTVFLGLLAIQFILLGLLAEMLTRIYYEGQDKPTYLVKEKINFDNNSEQ</sequence>
<dbReference type="InterPro" id="IPR050256">
    <property type="entry name" value="Glycosyltransferase_2"/>
</dbReference>
<accession>A0A1G2BRI3</accession>
<dbReference type="CDD" id="cd04187">
    <property type="entry name" value="DPM1_like_bac"/>
    <property type="match status" value="1"/>
</dbReference>
<proteinExistence type="predicted"/>